<sequence>MASRALPLAAAACAVPITIGWFKVEEWIRKGFLYVFSFELAPIRAAVCRRRA</sequence>
<keyword evidence="2" id="KW-1185">Reference proteome</keyword>
<dbReference type="Gramene" id="OPUNC10G07630.1">
    <property type="protein sequence ID" value="OPUNC10G07630.1"/>
    <property type="gene ID" value="OPUNC10G07630"/>
</dbReference>
<dbReference type="EnsemblPlants" id="OPUNC10G07630.1">
    <property type="protein sequence ID" value="OPUNC10G07630.1"/>
    <property type="gene ID" value="OPUNC10G07630"/>
</dbReference>
<reference evidence="1" key="2">
    <citation type="submission" date="2018-05" db="EMBL/GenBank/DDBJ databases">
        <title>OpunRS2 (Oryza punctata Reference Sequence Version 2).</title>
        <authorList>
            <person name="Zhang J."/>
            <person name="Kudrna D."/>
            <person name="Lee S."/>
            <person name="Talag J."/>
            <person name="Welchert J."/>
            <person name="Wing R.A."/>
        </authorList>
    </citation>
    <scope>NUCLEOTIDE SEQUENCE [LARGE SCALE GENOMIC DNA]</scope>
</reference>
<proteinExistence type="predicted"/>
<name>A0A0E0M7B8_ORYPU</name>
<evidence type="ECO:0000313" key="2">
    <source>
        <dbReference type="Proteomes" id="UP000026962"/>
    </source>
</evidence>
<evidence type="ECO:0000313" key="1">
    <source>
        <dbReference type="EnsemblPlants" id="OPUNC10G07630.1"/>
    </source>
</evidence>
<reference evidence="1" key="1">
    <citation type="submission" date="2015-04" db="UniProtKB">
        <authorList>
            <consortium name="EnsemblPlants"/>
        </authorList>
    </citation>
    <scope>IDENTIFICATION</scope>
</reference>
<dbReference type="AlphaFoldDB" id="A0A0E0M7B8"/>
<accession>A0A0E0M7B8</accession>
<organism evidence="1">
    <name type="scientific">Oryza punctata</name>
    <name type="common">Red rice</name>
    <dbReference type="NCBI Taxonomy" id="4537"/>
    <lineage>
        <taxon>Eukaryota</taxon>
        <taxon>Viridiplantae</taxon>
        <taxon>Streptophyta</taxon>
        <taxon>Embryophyta</taxon>
        <taxon>Tracheophyta</taxon>
        <taxon>Spermatophyta</taxon>
        <taxon>Magnoliopsida</taxon>
        <taxon>Liliopsida</taxon>
        <taxon>Poales</taxon>
        <taxon>Poaceae</taxon>
        <taxon>BOP clade</taxon>
        <taxon>Oryzoideae</taxon>
        <taxon>Oryzeae</taxon>
        <taxon>Oryzinae</taxon>
        <taxon>Oryza</taxon>
    </lineage>
</organism>
<dbReference type="Proteomes" id="UP000026962">
    <property type="component" value="Chromosome 10"/>
</dbReference>
<protein>
    <submittedName>
        <fullName evidence="1">Uncharacterized protein</fullName>
    </submittedName>
</protein>
<dbReference type="HOGENOM" id="CLU_3090609_0_0_1"/>